<name>A0ABP9VA88_9DEIO</name>
<gene>
    <name evidence="2" type="ORF">Dxin01_01921</name>
</gene>
<dbReference type="RefSeq" id="WP_353542155.1">
    <property type="nucleotide sequence ID" value="NZ_BAABRN010000019.1"/>
</dbReference>
<dbReference type="EMBL" id="BAABRN010000019">
    <property type="protein sequence ID" value="GAA5502182.1"/>
    <property type="molecule type" value="Genomic_DNA"/>
</dbReference>
<feature type="chain" id="PRO_5045159168" evidence="1">
    <location>
        <begin position="23"/>
        <end position="179"/>
    </location>
</feature>
<dbReference type="Proteomes" id="UP001458946">
    <property type="component" value="Unassembled WGS sequence"/>
</dbReference>
<protein>
    <submittedName>
        <fullName evidence="2">Uncharacterized protein</fullName>
    </submittedName>
</protein>
<proteinExistence type="predicted"/>
<keyword evidence="1" id="KW-0732">Signal</keyword>
<feature type="signal peptide" evidence="1">
    <location>
        <begin position="1"/>
        <end position="22"/>
    </location>
</feature>
<reference evidence="2 3" key="1">
    <citation type="submission" date="2024-02" db="EMBL/GenBank/DDBJ databases">
        <title>Deinococcus xinjiangensis NBRC 107630.</title>
        <authorList>
            <person name="Ichikawa N."/>
            <person name="Katano-Makiyama Y."/>
            <person name="Hidaka K."/>
        </authorList>
    </citation>
    <scope>NUCLEOTIDE SEQUENCE [LARGE SCALE GENOMIC DNA]</scope>
    <source>
        <strain evidence="2 3">NBRC 107630</strain>
    </source>
</reference>
<sequence length="179" mass="19398">MQKPFRTFFLLLAAALLGHGQAGVGADYYPHAPYKYWLYSSGEMVVVGQPVQYKGISVVPTNHQFGKALVRQDLLEYRADGSVWLRGVNAGGKLTWYAQPLNVYPAGPLRVGQSWAMGSGQSRVIGTGAVKNTSGTFNALIISTETAGSRPQWAYFVPSVGVVRYQTADGAITDLVKVR</sequence>
<comment type="caution">
    <text evidence="2">The sequence shown here is derived from an EMBL/GenBank/DDBJ whole genome shotgun (WGS) entry which is preliminary data.</text>
</comment>
<evidence type="ECO:0000256" key="1">
    <source>
        <dbReference type="SAM" id="SignalP"/>
    </source>
</evidence>
<evidence type="ECO:0000313" key="2">
    <source>
        <dbReference type="EMBL" id="GAA5502182.1"/>
    </source>
</evidence>
<keyword evidence="3" id="KW-1185">Reference proteome</keyword>
<organism evidence="2 3">
    <name type="scientific">Deinococcus xinjiangensis</name>
    <dbReference type="NCBI Taxonomy" id="457454"/>
    <lineage>
        <taxon>Bacteria</taxon>
        <taxon>Thermotogati</taxon>
        <taxon>Deinococcota</taxon>
        <taxon>Deinococci</taxon>
        <taxon>Deinococcales</taxon>
        <taxon>Deinococcaceae</taxon>
        <taxon>Deinococcus</taxon>
    </lineage>
</organism>
<evidence type="ECO:0000313" key="3">
    <source>
        <dbReference type="Proteomes" id="UP001458946"/>
    </source>
</evidence>
<accession>A0ABP9VA88</accession>